<feature type="compositionally biased region" description="Basic and acidic residues" evidence="8">
    <location>
        <begin position="454"/>
        <end position="533"/>
    </location>
</feature>
<keyword evidence="5" id="KW-0269">Exonuclease</keyword>
<dbReference type="InterPro" id="IPR031736">
    <property type="entry name" value="REXO1-like_dom"/>
</dbReference>
<keyword evidence="4" id="KW-0378">Hydrolase</keyword>
<gene>
    <name evidence="10" type="ORF">R5R35_007944</name>
</gene>
<reference evidence="10 11" key="1">
    <citation type="submission" date="2024-03" db="EMBL/GenBank/DDBJ databases">
        <title>The genome assembly and annotation of the cricket Gryllus longicercus Weissman &amp; Gray.</title>
        <authorList>
            <person name="Szrajer S."/>
            <person name="Gray D."/>
            <person name="Ylla G."/>
        </authorList>
    </citation>
    <scope>NUCLEOTIDE SEQUENCE [LARGE SCALE GENOMIC DNA]</scope>
    <source>
        <strain evidence="10">DAG 2021-001</strain>
        <tissue evidence="10">Whole body minus gut</tissue>
    </source>
</reference>
<dbReference type="InterPro" id="IPR013520">
    <property type="entry name" value="Ribonucl_H"/>
</dbReference>
<feature type="region of interest" description="Disordered" evidence="8">
    <location>
        <begin position="798"/>
        <end position="827"/>
    </location>
</feature>
<dbReference type="PANTHER" id="PTHR12801">
    <property type="entry name" value="RNA EXONUCLEASE REXO1 / RECO3 FAMILY MEMBER-RELATED"/>
    <property type="match status" value="1"/>
</dbReference>
<dbReference type="GO" id="GO:0005634">
    <property type="term" value="C:nucleus"/>
    <property type="evidence" value="ECO:0007669"/>
    <property type="project" value="UniProtKB-SubCell"/>
</dbReference>
<feature type="compositionally biased region" description="Polar residues" evidence="8">
    <location>
        <begin position="215"/>
        <end position="224"/>
    </location>
</feature>
<feature type="region of interest" description="Disordered" evidence="8">
    <location>
        <begin position="205"/>
        <end position="226"/>
    </location>
</feature>
<feature type="compositionally biased region" description="Basic and acidic residues" evidence="8">
    <location>
        <begin position="609"/>
        <end position="622"/>
    </location>
</feature>
<dbReference type="PANTHER" id="PTHR12801:SF115">
    <property type="entry name" value="FI18136P1-RELATED"/>
    <property type="match status" value="1"/>
</dbReference>
<feature type="compositionally biased region" description="Polar residues" evidence="8">
    <location>
        <begin position="113"/>
        <end position="130"/>
    </location>
</feature>
<feature type="compositionally biased region" description="Low complexity" evidence="8">
    <location>
        <begin position="556"/>
        <end position="569"/>
    </location>
</feature>
<evidence type="ECO:0000256" key="1">
    <source>
        <dbReference type="ARBA" id="ARBA00004123"/>
    </source>
</evidence>
<comment type="similarity">
    <text evidence="2">Belongs to the REXO1/REXO3 family.</text>
</comment>
<evidence type="ECO:0000256" key="3">
    <source>
        <dbReference type="ARBA" id="ARBA00022722"/>
    </source>
</evidence>
<evidence type="ECO:0000256" key="4">
    <source>
        <dbReference type="ARBA" id="ARBA00022801"/>
    </source>
</evidence>
<evidence type="ECO:0000256" key="6">
    <source>
        <dbReference type="ARBA" id="ARBA00023242"/>
    </source>
</evidence>
<protein>
    <recommendedName>
        <fullName evidence="9">C3H1-type domain-containing protein</fullName>
    </recommendedName>
</protein>
<dbReference type="InterPro" id="IPR012337">
    <property type="entry name" value="RNaseH-like_sf"/>
</dbReference>
<keyword evidence="7" id="KW-0863">Zinc-finger</keyword>
<dbReference type="Pfam" id="PF15870">
    <property type="entry name" value="EloA-BP1"/>
    <property type="match status" value="1"/>
</dbReference>
<feature type="compositionally biased region" description="Basic and acidic residues" evidence="8">
    <location>
        <begin position="570"/>
        <end position="586"/>
    </location>
</feature>
<evidence type="ECO:0000256" key="8">
    <source>
        <dbReference type="SAM" id="MobiDB-lite"/>
    </source>
</evidence>
<dbReference type="GO" id="GO:0003676">
    <property type="term" value="F:nucleic acid binding"/>
    <property type="evidence" value="ECO:0007669"/>
    <property type="project" value="InterPro"/>
</dbReference>
<evidence type="ECO:0000313" key="11">
    <source>
        <dbReference type="Proteomes" id="UP001378592"/>
    </source>
</evidence>
<evidence type="ECO:0000313" key="10">
    <source>
        <dbReference type="EMBL" id="KAK7790901.1"/>
    </source>
</evidence>
<keyword evidence="3" id="KW-0540">Nuclease</keyword>
<dbReference type="CDD" id="cd06145">
    <property type="entry name" value="REX1_like"/>
    <property type="match status" value="1"/>
</dbReference>
<evidence type="ECO:0000256" key="5">
    <source>
        <dbReference type="ARBA" id="ARBA00022839"/>
    </source>
</evidence>
<feature type="region of interest" description="Disordered" evidence="8">
    <location>
        <begin position="719"/>
        <end position="769"/>
    </location>
</feature>
<dbReference type="Proteomes" id="UP001378592">
    <property type="component" value="Unassembled WGS sequence"/>
</dbReference>
<dbReference type="Pfam" id="PF00929">
    <property type="entry name" value="RNase_T"/>
    <property type="match status" value="1"/>
</dbReference>
<name>A0AAN9V9N4_9ORTH</name>
<dbReference type="Gene3D" id="3.30.420.10">
    <property type="entry name" value="Ribonuclease H-like superfamily/Ribonuclease H"/>
    <property type="match status" value="1"/>
</dbReference>
<feature type="zinc finger region" description="C3H1-type" evidence="7">
    <location>
        <begin position="7"/>
        <end position="33"/>
    </location>
</feature>
<keyword evidence="11" id="KW-1185">Reference proteome</keyword>
<sequence length="1326" mass="147762">MLPSTGKFKEINCPFFDSGLCERPYCHFRHVKKDSSELLQSPASAVNTVNPTLSLGDNGEILQQLVSEAVRKVLEQTDLPSALARPSGSNAVESVSRNLVTKVTEVLAPPLAASTSSQQTYNVPSPQQKVPSYKPTPISVLKNRHIPIPYSPSLTKSSTVLRKRSSSDESSIIQKKLKNQELDESGKSSVTFTSTLATKVYEPSNVSGIEPDSVLNVSDSSQYSPAPVKGWKDNGFKYTPSAIETLKQNTYVPSSSNSVELPIAEYEPSEKSESSVEPTYEPLATSGFAVDNASYEPSLVSNSEPEYQPSYCDKTTKEYVPTDISKLEGLTNADLDISPEIDLLHDLLHGELIGSDSEDTEKRKNSDSEDQIKHLVCDAKTSSVEKLKNEVEKHKSENSKKKSESDRKKSEDRKRTESDRKEDTKKESETDKRRDSSKRKSDSKKSESASSGKKRTESDRKKDDGDKKKSDNRRKSEHNENDKKRSDEKKVSAEKKHSEHRKKGESDKKKGDTLGEKKKSENEVKKSESDKKKSVSGKDSSNKITSNTHNSKLSVNSEQKNSERNSSSSHSEHKHSSSKSVSEKKNHESKKHNHSHKKEGHSINSHHKHSEEKVSKTEEYSKSKTLNSKRKSDAIDLVNWKKMKSSHKVSKPENIKEPGNEFADEITHGNSVSDSEVSDSDDILNNVTLPCDMWVSSSDEDEVTKECYRIFQEYEPNSVERKPKPTYKVPQQDEEETPVPVKRRVAHEGAQNSKLLKPPVRRPSKPNPSQILSERFQKVRESHAQVLAQAQLQAQMQTQAQAQVSSHSQSVLGSPPSMHQRISDGKSSASSFSSLLSCAGKKRIAHVPNVSIMLDAKLKMQQKLKEKAESAEKGLGASTKAQTVQKGVQRVAHVPSEQVLTRPVVKGVGGKIPSNVRQTYLDLLVDEYIKISSSNQEAYEKAEEEEKAIYSRSTTRAVYTSHVSNTINRLRKAAHNNSASTSSKGDGKVVNRTVSHTSMLAGKVGTKGSWSIEKPRKPPASVVNKSLYESLSQFIMAEEQLKQNGFPMSHDEEKGVAVIHNFYKKPFVPKTPSQRMCARCSKIYYVNQQGRAVKEELCVYHWGRLFQSKTRGGWEARYNCCQGHGDAIGCSVGNCHVSDNFDPNNLRGFVKTLPKEKAPPDGDYGVYALDCEMCYTTVGLELTRVTVIGSDLSVVYESLVKPESTILDYNTRFSGIKEEDLENVTTNIYEVQSVLLSFINDKTILVGHSLESDFKALKLIHYTVVDTSVVYPHKMGPPKKRALKTLCRDLLQKIIQENDGGHDSAEDARAAMEIMLFKVKEDLKTW</sequence>
<feature type="compositionally biased region" description="Basic and acidic residues" evidence="8">
    <location>
        <begin position="360"/>
        <end position="447"/>
    </location>
</feature>
<dbReference type="InterPro" id="IPR036397">
    <property type="entry name" value="RNaseH_sf"/>
</dbReference>
<feature type="compositionally biased region" description="Basic residues" evidence="8">
    <location>
        <begin position="587"/>
        <end position="608"/>
    </location>
</feature>
<evidence type="ECO:0000256" key="2">
    <source>
        <dbReference type="ARBA" id="ARBA00006357"/>
    </source>
</evidence>
<feature type="region of interest" description="Disordered" evidence="8">
    <location>
        <begin position="354"/>
        <end position="683"/>
    </location>
</feature>
<feature type="compositionally biased region" description="Polar residues" evidence="8">
    <location>
        <begin position="544"/>
        <end position="555"/>
    </location>
</feature>
<feature type="compositionally biased region" description="Low complexity" evidence="8">
    <location>
        <begin position="798"/>
        <end position="811"/>
    </location>
</feature>
<dbReference type="PROSITE" id="PS50103">
    <property type="entry name" value="ZF_C3H1"/>
    <property type="match status" value="1"/>
</dbReference>
<comment type="subcellular location">
    <subcellularLocation>
        <location evidence="1">Nucleus</location>
    </subcellularLocation>
</comment>
<dbReference type="FunFam" id="3.30.420.10:FF:000019">
    <property type="entry name" value="RNA exonuclease NEF-sp"/>
    <property type="match status" value="1"/>
</dbReference>
<dbReference type="EMBL" id="JAZDUA010000579">
    <property type="protein sequence ID" value="KAK7790901.1"/>
    <property type="molecule type" value="Genomic_DNA"/>
</dbReference>
<dbReference type="GO" id="GO:0008270">
    <property type="term" value="F:zinc ion binding"/>
    <property type="evidence" value="ECO:0007669"/>
    <property type="project" value="UniProtKB-KW"/>
</dbReference>
<accession>A0AAN9V9N4</accession>
<dbReference type="GO" id="GO:0004527">
    <property type="term" value="F:exonuclease activity"/>
    <property type="evidence" value="ECO:0007669"/>
    <property type="project" value="UniProtKB-KW"/>
</dbReference>
<proteinExistence type="inferred from homology"/>
<feature type="region of interest" description="Disordered" evidence="8">
    <location>
        <begin position="113"/>
        <end position="133"/>
    </location>
</feature>
<comment type="caution">
    <text evidence="10">The sequence shown here is derived from an EMBL/GenBank/DDBJ whole genome shotgun (WGS) entry which is preliminary data.</text>
</comment>
<keyword evidence="7" id="KW-0479">Metal-binding</keyword>
<feature type="compositionally biased region" description="Basic and acidic residues" evidence="8">
    <location>
        <begin position="650"/>
        <end position="659"/>
    </location>
</feature>
<feature type="region of interest" description="Disordered" evidence="8">
    <location>
        <begin position="152"/>
        <end position="172"/>
    </location>
</feature>
<dbReference type="SUPFAM" id="SSF53098">
    <property type="entry name" value="Ribonuclease H-like"/>
    <property type="match status" value="1"/>
</dbReference>
<evidence type="ECO:0000256" key="7">
    <source>
        <dbReference type="PROSITE-ProRule" id="PRU00723"/>
    </source>
</evidence>
<organism evidence="10 11">
    <name type="scientific">Gryllus longicercus</name>
    <dbReference type="NCBI Taxonomy" id="2509291"/>
    <lineage>
        <taxon>Eukaryota</taxon>
        <taxon>Metazoa</taxon>
        <taxon>Ecdysozoa</taxon>
        <taxon>Arthropoda</taxon>
        <taxon>Hexapoda</taxon>
        <taxon>Insecta</taxon>
        <taxon>Pterygota</taxon>
        <taxon>Neoptera</taxon>
        <taxon>Polyneoptera</taxon>
        <taxon>Orthoptera</taxon>
        <taxon>Ensifera</taxon>
        <taxon>Gryllidea</taxon>
        <taxon>Grylloidea</taxon>
        <taxon>Gryllidae</taxon>
        <taxon>Gryllinae</taxon>
        <taxon>Gryllus</taxon>
    </lineage>
</organism>
<dbReference type="InterPro" id="IPR047021">
    <property type="entry name" value="REXO1/3/4-like"/>
</dbReference>
<keyword evidence="7" id="KW-0862">Zinc</keyword>
<keyword evidence="6" id="KW-0539">Nucleus</keyword>
<feature type="domain" description="C3H1-type" evidence="9">
    <location>
        <begin position="7"/>
        <end position="33"/>
    </location>
</feature>
<evidence type="ECO:0000259" key="9">
    <source>
        <dbReference type="PROSITE" id="PS50103"/>
    </source>
</evidence>
<dbReference type="InterPro" id="IPR000571">
    <property type="entry name" value="Znf_CCCH"/>
</dbReference>
<dbReference type="InterPro" id="IPR034922">
    <property type="entry name" value="REX1-like_exo"/>
</dbReference>
<dbReference type="SMART" id="SM00479">
    <property type="entry name" value="EXOIII"/>
    <property type="match status" value="1"/>
</dbReference>